<feature type="compositionally biased region" description="Acidic residues" evidence="4">
    <location>
        <begin position="557"/>
        <end position="569"/>
    </location>
</feature>
<feature type="domain" description="ABC transporter" evidence="5">
    <location>
        <begin position="14"/>
        <end position="247"/>
    </location>
</feature>
<feature type="domain" description="ABC transporter" evidence="5">
    <location>
        <begin position="328"/>
        <end position="559"/>
    </location>
</feature>
<keyword evidence="1" id="KW-0677">Repeat</keyword>
<keyword evidence="7" id="KW-1185">Reference proteome</keyword>
<dbReference type="Pfam" id="PF00005">
    <property type="entry name" value="ABC_tran"/>
    <property type="match status" value="2"/>
</dbReference>
<dbReference type="Proteomes" id="UP001432209">
    <property type="component" value="Chromosome"/>
</dbReference>
<dbReference type="InterPro" id="IPR027417">
    <property type="entry name" value="P-loop_NTPase"/>
</dbReference>
<dbReference type="InterPro" id="IPR003439">
    <property type="entry name" value="ABC_transporter-like_ATP-bd"/>
</dbReference>
<accession>A0ABZ2A4S6</accession>
<evidence type="ECO:0000313" key="6">
    <source>
        <dbReference type="EMBL" id="WUX53715.1"/>
    </source>
</evidence>
<evidence type="ECO:0000256" key="3">
    <source>
        <dbReference type="ARBA" id="ARBA00022840"/>
    </source>
</evidence>
<dbReference type="PANTHER" id="PTHR19211:SF6">
    <property type="entry name" value="BLL7188 PROTEIN"/>
    <property type="match status" value="1"/>
</dbReference>
<dbReference type="InterPro" id="IPR050611">
    <property type="entry name" value="ABCF"/>
</dbReference>
<gene>
    <name evidence="6" type="ORF">OG442_20320</name>
</gene>
<feature type="compositionally biased region" description="Basic residues" evidence="4">
    <location>
        <begin position="271"/>
        <end position="288"/>
    </location>
</feature>
<reference evidence="6" key="1">
    <citation type="submission" date="2022-10" db="EMBL/GenBank/DDBJ databases">
        <title>The complete genomes of actinobacterial strains from the NBC collection.</title>
        <authorList>
            <person name="Joergensen T.S."/>
            <person name="Alvarez Arevalo M."/>
            <person name="Sterndorff E.B."/>
            <person name="Faurdal D."/>
            <person name="Vuksanovic O."/>
            <person name="Mourched A.-S."/>
            <person name="Charusanti P."/>
            <person name="Shaw S."/>
            <person name="Blin K."/>
            <person name="Weber T."/>
        </authorList>
    </citation>
    <scope>NUCLEOTIDE SEQUENCE</scope>
    <source>
        <strain evidence="6">NBC_01432</strain>
    </source>
</reference>
<proteinExistence type="predicted"/>
<organism evidence="6 7">
    <name type="scientific">Streptomyces niveus</name>
    <name type="common">Streptomyces spheroides</name>
    <dbReference type="NCBI Taxonomy" id="193462"/>
    <lineage>
        <taxon>Bacteria</taxon>
        <taxon>Bacillati</taxon>
        <taxon>Actinomycetota</taxon>
        <taxon>Actinomycetes</taxon>
        <taxon>Kitasatosporales</taxon>
        <taxon>Streptomycetaceae</taxon>
        <taxon>Streptomyces</taxon>
    </lineage>
</organism>
<dbReference type="EMBL" id="CP109495">
    <property type="protein sequence ID" value="WUX53715.1"/>
    <property type="molecule type" value="Genomic_DNA"/>
</dbReference>
<dbReference type="SUPFAM" id="SSF52540">
    <property type="entry name" value="P-loop containing nucleoside triphosphate hydrolases"/>
    <property type="match status" value="2"/>
</dbReference>
<evidence type="ECO:0000256" key="2">
    <source>
        <dbReference type="ARBA" id="ARBA00022741"/>
    </source>
</evidence>
<dbReference type="SMART" id="SM00382">
    <property type="entry name" value="AAA"/>
    <property type="match status" value="2"/>
</dbReference>
<evidence type="ECO:0000256" key="1">
    <source>
        <dbReference type="ARBA" id="ARBA00022737"/>
    </source>
</evidence>
<dbReference type="InterPro" id="IPR003593">
    <property type="entry name" value="AAA+_ATPase"/>
</dbReference>
<keyword evidence="3 6" id="KW-0067">ATP-binding</keyword>
<dbReference type="GO" id="GO:0005524">
    <property type="term" value="F:ATP binding"/>
    <property type="evidence" value="ECO:0007669"/>
    <property type="project" value="UniProtKB-KW"/>
</dbReference>
<feature type="region of interest" description="Disordered" evidence="4">
    <location>
        <begin position="543"/>
        <end position="569"/>
    </location>
</feature>
<name>A0ABZ2A4S6_STRNV</name>
<dbReference type="Gene3D" id="3.40.50.300">
    <property type="entry name" value="P-loop containing nucleotide triphosphate hydrolases"/>
    <property type="match status" value="2"/>
</dbReference>
<protein>
    <submittedName>
        <fullName evidence="6">ATP-binding cassette domain-containing protein</fullName>
    </submittedName>
</protein>
<dbReference type="PANTHER" id="PTHR19211">
    <property type="entry name" value="ATP-BINDING TRANSPORT PROTEIN-RELATED"/>
    <property type="match status" value="1"/>
</dbReference>
<evidence type="ECO:0000313" key="7">
    <source>
        <dbReference type="Proteomes" id="UP001432209"/>
    </source>
</evidence>
<evidence type="ECO:0000259" key="5">
    <source>
        <dbReference type="PROSITE" id="PS50893"/>
    </source>
</evidence>
<feature type="region of interest" description="Disordered" evidence="4">
    <location>
        <begin position="265"/>
        <end position="307"/>
    </location>
</feature>
<evidence type="ECO:0000256" key="4">
    <source>
        <dbReference type="SAM" id="MobiDB-lite"/>
    </source>
</evidence>
<keyword evidence="2" id="KW-0547">Nucleotide-binding</keyword>
<dbReference type="PROSITE" id="PS50893">
    <property type="entry name" value="ABC_TRANSPORTER_2"/>
    <property type="match status" value="2"/>
</dbReference>
<sequence length="569" mass="61504">MSTALPPSTPSASLTCSALSFRWPDGTPVFDGLSLSIGRGRTGLVGTNGTGKTTLLQLLAGALRPSGGSVTVGGSLAYLPQNITLDTALRVDQALGVAERRAAVRAIESGDVREEHFETVGEDWDVEERAVAMLGSLGLGAIDLDRTVGEISGGETVLLRLAALLLERPDVLLLDEPTNNLDLPARDRLYEAVDSWRSGVLVVVSHDRELLERVDRIAELRSGSVSWYGGGWSAYEEALATEQEAAGRMLRTAEADVRRQKRELEETQIKNARRQRQDKKLNAQRKASRIVAGGLKRAAQESAGKSRVLAEERLSDARERREEAADAIRDDDEIRVSLPRTAVPAGRTVLTLTEVRPRFGRLREGTLDVRGPERIALVGRNGSGKTTLLRTLTGDLAPLSGEAKTFVPTRFLPQRLDVLDPELSIAANVARLAPGTTDNHIRSQLARFLFKGARAEQLAGTLSGGERFRAALAAMLLAAPAPQLLMLDEPTNSLDIASVRQLTGALESYEGALLIASHDLPFLESVGITRWLVVGEELRETSADEVRDALSGAEPQETPDEPDEPDDRP</sequence>